<dbReference type="GO" id="GO:0019843">
    <property type="term" value="F:rRNA binding"/>
    <property type="evidence" value="ECO:0007669"/>
    <property type="project" value="TreeGrafter"/>
</dbReference>
<keyword evidence="15" id="KW-1185">Reference proteome</keyword>
<evidence type="ECO:0000256" key="5">
    <source>
        <dbReference type="ARBA" id="ARBA00015422"/>
    </source>
</evidence>
<dbReference type="InterPro" id="IPR053940">
    <property type="entry name" value="UTP25_NTPase-like"/>
</dbReference>
<evidence type="ECO:0000256" key="8">
    <source>
        <dbReference type="ARBA" id="ARBA00023242"/>
    </source>
</evidence>
<keyword evidence="7 10" id="KW-0698">rRNA processing</keyword>
<evidence type="ECO:0000256" key="3">
    <source>
        <dbReference type="ARBA" id="ARBA00009223"/>
    </source>
</evidence>
<comment type="function">
    <text evidence="1 10">DEAD-box RNA helicase-like protein required for pre-18S rRNA processing, specifically at sites A0, A1, and A2.</text>
</comment>
<dbReference type="Gene3D" id="3.40.50.300">
    <property type="entry name" value="P-loop containing nucleotide triphosphate hydrolases"/>
    <property type="match status" value="1"/>
</dbReference>
<evidence type="ECO:0000313" key="15">
    <source>
        <dbReference type="Proteomes" id="UP000606974"/>
    </source>
</evidence>
<evidence type="ECO:0000256" key="6">
    <source>
        <dbReference type="ARBA" id="ARBA00022517"/>
    </source>
</evidence>
<feature type="domain" description="UTP25 C-terminal" evidence="12">
    <location>
        <begin position="561"/>
        <end position="749"/>
    </location>
</feature>
<dbReference type="FunFam" id="3.40.50.300:FF:002356">
    <property type="entry name" value="U3 small nucleolar RNA-associated protein 25"/>
    <property type="match status" value="1"/>
</dbReference>
<dbReference type="GO" id="GO:0032040">
    <property type="term" value="C:small-subunit processome"/>
    <property type="evidence" value="ECO:0007669"/>
    <property type="project" value="TreeGrafter"/>
</dbReference>
<evidence type="ECO:0000259" key="12">
    <source>
        <dbReference type="Pfam" id="PF06862"/>
    </source>
</evidence>
<evidence type="ECO:0000313" key="14">
    <source>
        <dbReference type="EMBL" id="KAF7507134.1"/>
    </source>
</evidence>
<dbReference type="InterPro" id="IPR010678">
    <property type="entry name" value="UTP25"/>
</dbReference>
<comment type="subunit">
    <text evidence="4 10">Component of the ribosomal small subunit (SSU) processome composed of at least 40 protein subunits and snoRNA U3.</text>
</comment>
<dbReference type="OrthoDB" id="10264378at2759"/>
<feature type="compositionally biased region" description="Polar residues" evidence="11">
    <location>
        <begin position="109"/>
        <end position="119"/>
    </location>
</feature>
<dbReference type="GO" id="GO:0000462">
    <property type="term" value="P:maturation of SSU-rRNA from tricistronic rRNA transcript (SSU-rRNA, 5.8S rRNA, LSU-rRNA)"/>
    <property type="evidence" value="ECO:0007669"/>
    <property type="project" value="TreeGrafter"/>
</dbReference>
<comment type="caution">
    <text evidence="14">The sequence shown here is derived from an EMBL/GenBank/DDBJ whole genome shotgun (WGS) entry which is preliminary data.</text>
</comment>
<feature type="compositionally biased region" description="Basic and acidic residues" evidence="11">
    <location>
        <begin position="120"/>
        <end position="129"/>
    </location>
</feature>
<feature type="compositionally biased region" description="Acidic residues" evidence="11">
    <location>
        <begin position="163"/>
        <end position="186"/>
    </location>
</feature>
<keyword evidence="8 10" id="KW-0539">Nucleus</keyword>
<evidence type="ECO:0000256" key="11">
    <source>
        <dbReference type="SAM" id="MobiDB-lite"/>
    </source>
</evidence>
<evidence type="ECO:0000256" key="1">
    <source>
        <dbReference type="ARBA" id="ARBA00002883"/>
    </source>
</evidence>
<sequence>MGTPRALHRGRSRGRGGRGRGGRGRGRRGRQDFRTSRLEETRDAAASSEDENGELSEKDHASTTAIFDNDANSDEDTHDIACSYSQLLQSLKPLPSSNEPVTKRRKLLSGSSQSAVASTKTERARESVPRDSMSTSQLRSTAEADRLEPQIEVGGANGPIAAGEEEDEENENAGGEEGDEVDEEDLNDPFQSHFVNPDPVFLSERVKAVKDHKWTTQTTNTLQGLKQQYAVPSPDGRTVQNTCPIRSFESLKLKRRLVTPGKKVWSSLNIAEQEIASAIIMYKDVLFGSRTIENARHLRDVVVLHALNHVFKTRDHVIKNNARLAQDGDGSASEIRDQGFTRPKALFILPTRQSCVKFIDSMVELCQPEQQENKSRFVEGFAQEEDSSWEDKPRDFQELFGGNDDDMFRIGLKFTRKTLKFFSAFYNSDIILASPLGLRTAIESGGSKDGKKGADADFLSSIETVIVDHANALLMQNWQHVEYIISQLNLLPKESHGCDFSRVRHWYLDGEAKYLRQTIVLADFLTPEINSIYTNIMLNVAGKLKYAPVHEGAMIDVSASFPVRVPQTFVRLNATSPASDADVRFSYFTSAIIPLLRKFKQETGTLIFMSSYLDFIRLRNYFSTSATPDPFSFGAISEYTSVRDVARARSHFLTGRQSILLYSERAHHFRRYKLRGVKRVVFYSLPDNPIFWSEVVGFLSTEFADETDKGRPTVRALFSKWDVLKLERIVGTSRVGRMVNDKAGDTFEFT</sequence>
<feature type="domain" description="UTP25 NTP hydrolase-like" evidence="13">
    <location>
        <begin position="282"/>
        <end position="543"/>
    </location>
</feature>
<dbReference type="InterPro" id="IPR027417">
    <property type="entry name" value="P-loop_NTPase"/>
</dbReference>
<feature type="compositionally biased region" description="Basic residues" evidence="11">
    <location>
        <begin position="1"/>
        <end position="28"/>
    </location>
</feature>
<feature type="compositionally biased region" description="Basic and acidic residues" evidence="11">
    <location>
        <begin position="29"/>
        <end position="43"/>
    </location>
</feature>
<evidence type="ECO:0000256" key="9">
    <source>
        <dbReference type="ARBA" id="ARBA00023274"/>
    </source>
</evidence>
<evidence type="ECO:0000256" key="10">
    <source>
        <dbReference type="RuleBase" id="RU365070"/>
    </source>
</evidence>
<feature type="region of interest" description="Disordered" evidence="11">
    <location>
        <begin position="1"/>
        <end position="186"/>
    </location>
</feature>
<dbReference type="InterPro" id="IPR053939">
    <property type="entry name" value="UTP25_C"/>
</dbReference>
<dbReference type="Pfam" id="PF22916">
    <property type="entry name" value="UTP25_NTPase-like"/>
    <property type="match status" value="1"/>
</dbReference>
<keyword evidence="9 10" id="KW-0687">Ribonucleoprotein</keyword>
<dbReference type="Proteomes" id="UP000606974">
    <property type="component" value="Unassembled WGS sequence"/>
</dbReference>
<evidence type="ECO:0000256" key="7">
    <source>
        <dbReference type="ARBA" id="ARBA00022552"/>
    </source>
</evidence>
<dbReference type="Pfam" id="PF06862">
    <property type="entry name" value="Utp25_C"/>
    <property type="match status" value="1"/>
</dbReference>
<evidence type="ECO:0000259" key="13">
    <source>
        <dbReference type="Pfam" id="PF22916"/>
    </source>
</evidence>
<proteinExistence type="inferred from homology"/>
<comment type="subcellular location">
    <subcellularLocation>
        <location evidence="2 10">Nucleus</location>
        <location evidence="2 10">Nucleolus</location>
    </subcellularLocation>
</comment>
<organism evidence="14 15">
    <name type="scientific">Endocarpon pusillum</name>
    <dbReference type="NCBI Taxonomy" id="364733"/>
    <lineage>
        <taxon>Eukaryota</taxon>
        <taxon>Fungi</taxon>
        <taxon>Dikarya</taxon>
        <taxon>Ascomycota</taxon>
        <taxon>Pezizomycotina</taxon>
        <taxon>Eurotiomycetes</taxon>
        <taxon>Chaetothyriomycetidae</taxon>
        <taxon>Verrucariales</taxon>
        <taxon>Verrucariaceae</taxon>
        <taxon>Endocarpon</taxon>
    </lineage>
</organism>
<gene>
    <name evidence="14" type="ORF">GJ744_010947</name>
</gene>
<comment type="similarity">
    <text evidence="3 10">Belongs to the UTP25 family.</text>
</comment>
<evidence type="ECO:0000256" key="4">
    <source>
        <dbReference type="ARBA" id="ARBA00011192"/>
    </source>
</evidence>
<dbReference type="GO" id="GO:0034511">
    <property type="term" value="F:U3 snoRNA binding"/>
    <property type="evidence" value="ECO:0007669"/>
    <property type="project" value="InterPro"/>
</dbReference>
<dbReference type="PANTHER" id="PTHR12933">
    <property type="entry name" value="ORF PROTEIN-RELATED"/>
    <property type="match status" value="1"/>
</dbReference>
<accession>A0A8H7AFI3</accession>
<feature type="compositionally biased region" description="Low complexity" evidence="11">
    <location>
        <begin position="85"/>
        <end position="97"/>
    </location>
</feature>
<evidence type="ECO:0000256" key="2">
    <source>
        <dbReference type="ARBA" id="ARBA00004604"/>
    </source>
</evidence>
<keyword evidence="6 10" id="KW-0690">Ribosome biogenesis</keyword>
<dbReference type="EMBL" id="JAACFV010000074">
    <property type="protein sequence ID" value="KAF7507134.1"/>
    <property type="molecule type" value="Genomic_DNA"/>
</dbReference>
<dbReference type="PANTHER" id="PTHR12933:SF0">
    <property type="entry name" value="U3 SMALL NUCLEOLAR RNA-ASSOCIATED PROTEIN 25 HOMOLOG"/>
    <property type="match status" value="1"/>
</dbReference>
<protein>
    <recommendedName>
        <fullName evidence="5 10">U3 small nucleolar RNA-associated protein 25</fullName>
        <shortName evidence="10">U3 snoRNA-associated protein 25</shortName>
    </recommendedName>
</protein>
<reference evidence="14" key="1">
    <citation type="submission" date="2020-02" db="EMBL/GenBank/DDBJ databases">
        <authorList>
            <person name="Palmer J.M."/>
        </authorList>
    </citation>
    <scope>NUCLEOTIDE SEQUENCE</scope>
    <source>
        <strain evidence="14">EPUS1.4</strain>
        <tissue evidence="14">Thallus</tissue>
    </source>
</reference>
<name>A0A8H7AFI3_9EURO</name>
<dbReference type="AlphaFoldDB" id="A0A8H7AFI3"/>